<organism evidence="7 8">
    <name type="scientific">Thermincola ferriacetica</name>
    <dbReference type="NCBI Taxonomy" id="281456"/>
    <lineage>
        <taxon>Bacteria</taxon>
        <taxon>Bacillati</taxon>
        <taxon>Bacillota</taxon>
        <taxon>Clostridia</taxon>
        <taxon>Eubacteriales</taxon>
        <taxon>Thermincolaceae</taxon>
        <taxon>Thermincola</taxon>
    </lineage>
</organism>
<feature type="domain" description="Yip1" evidence="6">
    <location>
        <begin position="25"/>
        <end position="205"/>
    </location>
</feature>
<keyword evidence="2 5" id="KW-0812">Transmembrane</keyword>
<gene>
    <name evidence="7" type="ORF">Tfer_1602</name>
</gene>
<feature type="transmembrane region" description="Helical" evidence="5">
    <location>
        <begin position="85"/>
        <end position="110"/>
    </location>
</feature>
<dbReference type="Pfam" id="PF04893">
    <property type="entry name" value="Yip1"/>
    <property type="match status" value="1"/>
</dbReference>
<evidence type="ECO:0000256" key="2">
    <source>
        <dbReference type="ARBA" id="ARBA00022692"/>
    </source>
</evidence>
<comment type="caution">
    <text evidence="7">The sequence shown here is derived from an EMBL/GenBank/DDBJ whole genome shotgun (WGS) entry which is preliminary data.</text>
</comment>
<dbReference type="InterPro" id="IPR006977">
    <property type="entry name" value="Yip1_dom"/>
</dbReference>
<comment type="subcellular location">
    <subcellularLocation>
        <location evidence="1">Membrane</location>
        <topology evidence="1">Multi-pass membrane protein</topology>
    </subcellularLocation>
</comment>
<evidence type="ECO:0000313" key="8">
    <source>
        <dbReference type="Proteomes" id="UP000037175"/>
    </source>
</evidence>
<feature type="transmembrane region" description="Helical" evidence="5">
    <location>
        <begin position="156"/>
        <end position="177"/>
    </location>
</feature>
<evidence type="ECO:0000313" key="7">
    <source>
        <dbReference type="EMBL" id="KNZ69783.1"/>
    </source>
</evidence>
<keyword evidence="3 5" id="KW-1133">Transmembrane helix</keyword>
<reference evidence="8" key="1">
    <citation type="submission" date="2015-07" db="EMBL/GenBank/DDBJ databases">
        <title>Complete Genome of Thermincola ferriacetica strain Z-0001T.</title>
        <authorList>
            <person name="Lusk B."/>
            <person name="Badalamenti J.P."/>
            <person name="Parameswaran P."/>
            <person name="Bond D.R."/>
            <person name="Torres C.I."/>
        </authorList>
    </citation>
    <scope>NUCLEOTIDE SEQUENCE [LARGE SCALE GENOMIC DNA]</scope>
    <source>
        <strain evidence="8">Z-0001</strain>
    </source>
</reference>
<proteinExistence type="predicted"/>
<dbReference type="RefSeq" id="WP_052217801.1">
    <property type="nucleotide sequence ID" value="NZ_LGTE01000009.1"/>
</dbReference>
<feature type="transmembrane region" description="Helical" evidence="5">
    <location>
        <begin position="189"/>
        <end position="218"/>
    </location>
</feature>
<dbReference type="EMBL" id="LGTE01000009">
    <property type="protein sequence ID" value="KNZ69783.1"/>
    <property type="molecule type" value="Genomic_DNA"/>
</dbReference>
<evidence type="ECO:0000256" key="5">
    <source>
        <dbReference type="SAM" id="Phobius"/>
    </source>
</evidence>
<feature type="transmembrane region" description="Helical" evidence="5">
    <location>
        <begin position="43"/>
        <end position="65"/>
    </location>
</feature>
<keyword evidence="8" id="KW-1185">Reference proteome</keyword>
<protein>
    <recommendedName>
        <fullName evidence="6">Yip1 domain-containing protein</fullName>
    </recommendedName>
</protein>
<keyword evidence="4 5" id="KW-0472">Membrane</keyword>
<name>A0A0L6W306_9FIRM</name>
<dbReference type="Proteomes" id="UP000037175">
    <property type="component" value="Unassembled WGS sequence"/>
</dbReference>
<dbReference type="GO" id="GO:0016020">
    <property type="term" value="C:membrane"/>
    <property type="evidence" value="ECO:0007669"/>
    <property type="project" value="UniProtKB-SubCell"/>
</dbReference>
<dbReference type="AlphaFoldDB" id="A0A0L6W306"/>
<evidence type="ECO:0000256" key="4">
    <source>
        <dbReference type="ARBA" id="ARBA00023136"/>
    </source>
</evidence>
<accession>A0A0L6W306</accession>
<sequence length="227" mass="24089">MEDMNETVETVPASVNITFTELIYGTLFKPGETFRKVAKAKPVFKCFLVFSGVILLNMLTGIILAPHSLAKGGLPANLAEVIGGILPFLAIIGAVFAYLNWVVLAGLFSLFAEFFTGQGSALGIFSVMGLVELPRLATLPLQVIGVVSGKPFLTTFFSILAGFIYFIWWAVLMVIGIREAHSLTTGRAVAVVAAPVFLIALALIVISIAGLGLMMPLLNVLNAGGIM</sequence>
<evidence type="ECO:0000256" key="3">
    <source>
        <dbReference type="ARBA" id="ARBA00022989"/>
    </source>
</evidence>
<evidence type="ECO:0000259" key="6">
    <source>
        <dbReference type="Pfam" id="PF04893"/>
    </source>
</evidence>
<evidence type="ECO:0000256" key="1">
    <source>
        <dbReference type="ARBA" id="ARBA00004141"/>
    </source>
</evidence>